<reference evidence="2" key="1">
    <citation type="journal article" date="2017" name="Proc. Natl. Acad. Sci. U.S.A.">
        <title>Comparative genomics uncovers the prolific and distinctive metabolic potential of the cyanobacterial genus Moorea.</title>
        <authorList>
            <person name="Leao T."/>
            <person name="Castelao G."/>
            <person name="Korobeynikov A."/>
            <person name="Monroe E.A."/>
            <person name="Podell S."/>
            <person name="Glukhov E."/>
            <person name="Allen E.E."/>
            <person name="Gerwick W.H."/>
            <person name="Gerwick L."/>
        </authorList>
    </citation>
    <scope>NUCLEOTIDE SEQUENCE</scope>
    <source>
        <strain evidence="2">JHB</strain>
    </source>
</reference>
<evidence type="ECO:0000256" key="1">
    <source>
        <dbReference type="SAM" id="Phobius"/>
    </source>
</evidence>
<gene>
    <name evidence="2" type="ORF">BJP36_15755</name>
</gene>
<keyword evidence="1" id="KW-0812">Transmembrane</keyword>
<protein>
    <submittedName>
        <fullName evidence="2">Uncharacterized protein</fullName>
    </submittedName>
</protein>
<reference evidence="2" key="2">
    <citation type="submission" date="2022-10" db="EMBL/GenBank/DDBJ databases">
        <authorList>
            <person name="Ngo T.-E."/>
        </authorList>
    </citation>
    <scope>NUCLEOTIDE SEQUENCE</scope>
    <source>
        <strain evidence="2">JHB</strain>
    </source>
</reference>
<feature type="transmembrane region" description="Helical" evidence="1">
    <location>
        <begin position="229"/>
        <end position="253"/>
    </location>
</feature>
<proteinExistence type="predicted"/>
<keyword evidence="1" id="KW-0472">Membrane</keyword>
<accession>A0A1D9G0J2</accession>
<dbReference type="EMBL" id="CP017708">
    <property type="protein sequence ID" value="AOY81139.2"/>
    <property type="molecule type" value="Genomic_DNA"/>
</dbReference>
<dbReference type="AlphaFoldDB" id="A0A1D9G0J2"/>
<dbReference type="Proteomes" id="UP000176944">
    <property type="component" value="Chromosome"/>
</dbReference>
<sequence>MNKPNNADRQVRLNDPQDLPRVAPFFKNLEIIGPASERLKELEKPEFLAEDNDIGEVTIDAESPILMTSQEVRRAYTSNDFNRIKEIEAQSQKDIDPVYDNITNNGDEAWDTVRDPESGEEFSMSWSDNASVWCYAKNSGASRSGDQSHQNLVSIGTYSVSSSVAGIQSYNLTTKVLLTETIVATAMRYAIAQVMKTGINFVTEAITGYIIQGFAKVGVKASVRIVSRAVGALTVSLTFAVVFICIIFLFNFLNRLYTIRLMIYNWSSTDDWEVNGQYMGNAVLPGEEEQLTKDLKFTIPKALSSGDSVAPPGFQDLETLDAICYTATLAWQNDATFLAGCEMAIQVRKVGTTEGFMWAFHCPRFSDNTQAADDGLQDPEQYFNNVKWNSNPLGFEIRSTSDNIPISIALDALSYGTDNAYTINMHIDQEMT</sequence>
<evidence type="ECO:0000313" key="2">
    <source>
        <dbReference type="EMBL" id="AOY81139.2"/>
    </source>
</evidence>
<name>A0A1D9G0J2_MOOP1</name>
<keyword evidence="1" id="KW-1133">Transmembrane helix</keyword>
<organism evidence="2">
    <name type="scientific">Moorena producens (strain JHB)</name>
    <dbReference type="NCBI Taxonomy" id="1454205"/>
    <lineage>
        <taxon>Bacteria</taxon>
        <taxon>Bacillati</taxon>
        <taxon>Cyanobacteriota</taxon>
        <taxon>Cyanophyceae</taxon>
        <taxon>Coleofasciculales</taxon>
        <taxon>Coleofasciculaceae</taxon>
        <taxon>Moorena</taxon>
    </lineage>
</organism>